<evidence type="ECO:0000259" key="2">
    <source>
        <dbReference type="Pfam" id="PF12850"/>
    </source>
</evidence>
<name>A0A2T6BGY7_9BACL</name>
<evidence type="ECO:0000256" key="1">
    <source>
        <dbReference type="ARBA" id="ARBA00008950"/>
    </source>
</evidence>
<keyword evidence="4" id="KW-1185">Reference proteome</keyword>
<dbReference type="InterPro" id="IPR029052">
    <property type="entry name" value="Metallo-depent_PP-like"/>
</dbReference>
<organism evidence="3 4">
    <name type="scientific">Melghirimyces profundicolus</name>
    <dbReference type="NCBI Taxonomy" id="1242148"/>
    <lineage>
        <taxon>Bacteria</taxon>
        <taxon>Bacillati</taxon>
        <taxon>Bacillota</taxon>
        <taxon>Bacilli</taxon>
        <taxon>Bacillales</taxon>
        <taxon>Thermoactinomycetaceae</taxon>
        <taxon>Melghirimyces</taxon>
    </lineage>
</organism>
<accession>A0A2T6BGY7</accession>
<protein>
    <submittedName>
        <fullName evidence="3">Calcineurin-like phosphoesterase family protein</fullName>
    </submittedName>
</protein>
<dbReference type="AlphaFoldDB" id="A0A2T6BGY7"/>
<feature type="domain" description="Calcineurin-like phosphoesterase" evidence="2">
    <location>
        <begin position="5"/>
        <end position="45"/>
    </location>
</feature>
<proteinExistence type="inferred from homology"/>
<dbReference type="RefSeq" id="WP_245920886.1">
    <property type="nucleotide sequence ID" value="NZ_QBKR01000019.1"/>
</dbReference>
<evidence type="ECO:0000313" key="4">
    <source>
        <dbReference type="Proteomes" id="UP000244240"/>
    </source>
</evidence>
<gene>
    <name evidence="3" type="ORF">C8P63_11928</name>
</gene>
<dbReference type="EMBL" id="QBKR01000019">
    <property type="protein sequence ID" value="PTX55321.1"/>
    <property type="molecule type" value="Genomic_DNA"/>
</dbReference>
<dbReference type="Gene3D" id="3.60.21.10">
    <property type="match status" value="1"/>
</dbReference>
<dbReference type="SUPFAM" id="SSF56300">
    <property type="entry name" value="Metallo-dependent phosphatases"/>
    <property type="match status" value="1"/>
</dbReference>
<comment type="similarity">
    <text evidence="1">Belongs to the metallophosphoesterase superfamily. YfcE family.</text>
</comment>
<comment type="caution">
    <text evidence="3">The sequence shown here is derived from an EMBL/GenBank/DDBJ whole genome shotgun (WGS) entry which is preliminary data.</text>
</comment>
<dbReference type="Pfam" id="PF12850">
    <property type="entry name" value="Metallophos_2"/>
    <property type="match status" value="1"/>
</dbReference>
<evidence type="ECO:0000313" key="3">
    <source>
        <dbReference type="EMBL" id="PTX55321.1"/>
    </source>
</evidence>
<dbReference type="InterPro" id="IPR024654">
    <property type="entry name" value="Calcineurin-like_PHP_lpxH"/>
</dbReference>
<sequence>MNRLRREEDTDVAVFGHVHHAFVRCTGGVTVVNTGSIGLPFDGDPVIDLNLTGAAVQLRRVNYDREKAIRVAKEREMPDVELFEEGLRTASYPYFKRVQKV</sequence>
<reference evidence="3 4" key="1">
    <citation type="submission" date="2018-04" db="EMBL/GenBank/DDBJ databases">
        <title>Genomic Encyclopedia of Archaeal and Bacterial Type Strains, Phase II (KMG-II): from individual species to whole genera.</title>
        <authorList>
            <person name="Goeker M."/>
        </authorList>
    </citation>
    <scope>NUCLEOTIDE SEQUENCE [LARGE SCALE GENOMIC DNA]</scope>
    <source>
        <strain evidence="3 4">DSM 45787</strain>
    </source>
</reference>
<dbReference type="Proteomes" id="UP000244240">
    <property type="component" value="Unassembled WGS sequence"/>
</dbReference>